<dbReference type="GO" id="GO:0004843">
    <property type="term" value="F:cysteine-type deubiquitinase activity"/>
    <property type="evidence" value="ECO:0007669"/>
    <property type="project" value="TreeGrafter"/>
</dbReference>
<proteinExistence type="predicted"/>
<dbReference type="OrthoDB" id="640208at2759"/>
<dbReference type="GO" id="GO:0071108">
    <property type="term" value="P:protein K48-linked deubiquitination"/>
    <property type="evidence" value="ECO:0007669"/>
    <property type="project" value="TreeGrafter"/>
</dbReference>
<feature type="domain" description="OTU" evidence="2">
    <location>
        <begin position="236"/>
        <end position="445"/>
    </location>
</feature>
<dbReference type="InterPro" id="IPR042467">
    <property type="entry name" value="Peptidase_C65_otubain_sub2"/>
</dbReference>
<dbReference type="SUPFAM" id="SSF54001">
    <property type="entry name" value="Cysteine proteinases"/>
    <property type="match status" value="1"/>
</dbReference>
<name>A0A6G1BUF9_9ORYZ</name>
<organism evidence="3 4">
    <name type="scientific">Oryza meyeriana var. granulata</name>
    <dbReference type="NCBI Taxonomy" id="110450"/>
    <lineage>
        <taxon>Eukaryota</taxon>
        <taxon>Viridiplantae</taxon>
        <taxon>Streptophyta</taxon>
        <taxon>Embryophyta</taxon>
        <taxon>Tracheophyta</taxon>
        <taxon>Spermatophyta</taxon>
        <taxon>Magnoliopsida</taxon>
        <taxon>Liliopsida</taxon>
        <taxon>Poales</taxon>
        <taxon>Poaceae</taxon>
        <taxon>BOP clade</taxon>
        <taxon>Oryzoideae</taxon>
        <taxon>Oryzeae</taxon>
        <taxon>Oryzinae</taxon>
        <taxon>Oryza</taxon>
        <taxon>Oryza meyeriana</taxon>
    </lineage>
</organism>
<dbReference type="GO" id="GO:0005634">
    <property type="term" value="C:nucleus"/>
    <property type="evidence" value="ECO:0007669"/>
    <property type="project" value="TreeGrafter"/>
</dbReference>
<comment type="caution">
    <text evidence="3">The sequence shown here is derived from an EMBL/GenBank/DDBJ whole genome shotgun (WGS) entry which is preliminary data.</text>
</comment>
<feature type="region of interest" description="Disordered" evidence="1">
    <location>
        <begin position="1"/>
        <end position="112"/>
    </location>
</feature>
<dbReference type="CDD" id="cd22749">
    <property type="entry name" value="Otubain_C65"/>
    <property type="match status" value="1"/>
</dbReference>
<gene>
    <name evidence="3" type="ORF">E2562_011351</name>
</gene>
<dbReference type="PANTHER" id="PTHR12931">
    <property type="entry name" value="UBIQUITIN THIOLESTERASE PROTEIN OTUB"/>
    <property type="match status" value="1"/>
</dbReference>
<dbReference type="Gene3D" id="1.20.1300.20">
    <property type="entry name" value="Peptidase C65 Otubain, subdomain 2"/>
    <property type="match status" value="1"/>
</dbReference>
<keyword evidence="4" id="KW-1185">Reference proteome</keyword>
<dbReference type="Pfam" id="PF10275">
    <property type="entry name" value="Peptidase_C65"/>
    <property type="match status" value="1"/>
</dbReference>
<dbReference type="InterPro" id="IPR019400">
    <property type="entry name" value="Peptidase_C65_otubain"/>
</dbReference>
<protein>
    <recommendedName>
        <fullName evidence="2">OTU domain-containing protein</fullName>
    </recommendedName>
</protein>
<sequence>MASASGPPKDQEEPVHGRGQREPHESTSSSSAAAPSADTSVAAASQGGADASPPPPPPPPAAPVESLTQEQGSEQLGDGGGRGTDGSSSDAAAVDRRGKKIAESSSSASPDAPRLLAFSRSSLRYAFIRDAEPDQVRGLPWDDPRLRKEEEKDQVTPIATRKKSLRSSILGYISNVFLCRKGSPTGFSDLNNEKEPPPLVHHQKIPLADVPDHYCLPPGLRGIVSSNFLILFSKYSEFRPVHGDGECFYRSFIISYLEQVLDREDTDEEQRLLAAVEVDIKPVAMQIDYPDWAYGFSWSHKAFKKLIENLIGWKSRRNGVASTDSRKQELLKFFSSKSMSKCIFVFLRSVAATWMCSHRDEYEPHIPALGDGYTLELWCATHLLLLGEYADHIPMRALAAALGVPLRVENLHNGPAHDIYTADGVNVPRVTLLYTGVHYDILYPRPSSGGS</sequence>
<feature type="compositionally biased region" description="Low complexity" evidence="1">
    <location>
        <begin position="26"/>
        <end position="51"/>
    </location>
</feature>
<dbReference type="PANTHER" id="PTHR12931:SF17">
    <property type="entry name" value="OS02G0521500 PROTEIN"/>
    <property type="match status" value="1"/>
</dbReference>
<dbReference type="GO" id="GO:0043130">
    <property type="term" value="F:ubiquitin binding"/>
    <property type="evidence" value="ECO:0007669"/>
    <property type="project" value="TreeGrafter"/>
</dbReference>
<dbReference type="AlphaFoldDB" id="A0A6G1BUF9"/>
<reference evidence="3 4" key="1">
    <citation type="submission" date="2019-11" db="EMBL/GenBank/DDBJ databases">
        <title>Whole genome sequence of Oryza granulata.</title>
        <authorList>
            <person name="Li W."/>
        </authorList>
    </citation>
    <scope>NUCLEOTIDE SEQUENCE [LARGE SCALE GENOMIC DNA]</scope>
    <source>
        <strain evidence="4">cv. Menghai</strain>
        <tissue evidence="3">Leaf</tissue>
    </source>
</reference>
<accession>A0A6G1BUF9</accession>
<dbReference type="PROSITE" id="PS50802">
    <property type="entry name" value="OTU"/>
    <property type="match status" value="1"/>
</dbReference>
<evidence type="ECO:0000313" key="3">
    <source>
        <dbReference type="EMBL" id="KAF0891975.1"/>
    </source>
</evidence>
<dbReference type="EMBL" id="SPHZ02000011">
    <property type="protein sequence ID" value="KAF0891975.1"/>
    <property type="molecule type" value="Genomic_DNA"/>
</dbReference>
<dbReference type="InterPro" id="IPR038765">
    <property type="entry name" value="Papain-like_cys_pep_sf"/>
</dbReference>
<feature type="compositionally biased region" description="Basic and acidic residues" evidence="1">
    <location>
        <begin position="93"/>
        <end position="102"/>
    </location>
</feature>
<evidence type="ECO:0000259" key="2">
    <source>
        <dbReference type="PROSITE" id="PS50802"/>
    </source>
</evidence>
<evidence type="ECO:0000313" key="4">
    <source>
        <dbReference type="Proteomes" id="UP000479710"/>
    </source>
</evidence>
<evidence type="ECO:0000256" key="1">
    <source>
        <dbReference type="SAM" id="MobiDB-lite"/>
    </source>
</evidence>
<feature type="compositionally biased region" description="Pro residues" evidence="1">
    <location>
        <begin position="52"/>
        <end position="62"/>
    </location>
</feature>
<dbReference type="Proteomes" id="UP000479710">
    <property type="component" value="Unassembled WGS sequence"/>
</dbReference>
<feature type="compositionally biased region" description="Basic and acidic residues" evidence="1">
    <location>
        <begin position="9"/>
        <end position="25"/>
    </location>
</feature>
<dbReference type="InterPro" id="IPR003323">
    <property type="entry name" value="OTU_dom"/>
</dbReference>